<evidence type="ECO:0000256" key="1">
    <source>
        <dbReference type="ARBA" id="ARBA00008857"/>
    </source>
</evidence>
<comment type="caution">
    <text evidence="6">The sequence shown here is derived from an EMBL/GenBank/DDBJ whole genome shotgun (WGS) entry which is preliminary data.</text>
</comment>
<dbReference type="InterPro" id="IPR050090">
    <property type="entry name" value="Tyrosine_recombinase_XerCD"/>
</dbReference>
<comment type="similarity">
    <text evidence="1">Belongs to the 'phage' integrase family.</text>
</comment>
<dbReference type="PROSITE" id="PS51898">
    <property type="entry name" value="TYR_RECOMBINASE"/>
    <property type="match status" value="1"/>
</dbReference>
<evidence type="ECO:0000313" key="7">
    <source>
        <dbReference type="Proteomes" id="UP001642900"/>
    </source>
</evidence>
<evidence type="ECO:0000313" key="6">
    <source>
        <dbReference type="EMBL" id="NGO55407.1"/>
    </source>
</evidence>
<dbReference type="GO" id="GO:0003677">
    <property type="term" value="F:DNA binding"/>
    <property type="evidence" value="ECO:0007669"/>
    <property type="project" value="UniProtKB-KW"/>
</dbReference>
<keyword evidence="3" id="KW-0238">DNA-binding</keyword>
<dbReference type="GO" id="GO:0006310">
    <property type="term" value="P:DNA recombination"/>
    <property type="evidence" value="ECO:0007669"/>
    <property type="project" value="UniProtKB-KW"/>
</dbReference>
<dbReference type="EMBL" id="JAAKZF010000098">
    <property type="protein sequence ID" value="NGO55407.1"/>
    <property type="molecule type" value="Genomic_DNA"/>
</dbReference>
<dbReference type="PANTHER" id="PTHR30349">
    <property type="entry name" value="PHAGE INTEGRASE-RELATED"/>
    <property type="match status" value="1"/>
</dbReference>
<evidence type="ECO:0000259" key="5">
    <source>
        <dbReference type="PROSITE" id="PS51898"/>
    </source>
</evidence>
<gene>
    <name evidence="6" type="ORF">G6N73_30910</name>
</gene>
<protein>
    <submittedName>
        <fullName evidence="6">Tyrosine-type recombinase/integrase</fullName>
    </submittedName>
</protein>
<dbReference type="CDD" id="cd00797">
    <property type="entry name" value="INT_RitB_C_like"/>
    <property type="match status" value="1"/>
</dbReference>
<dbReference type="SUPFAM" id="SSF56349">
    <property type="entry name" value="DNA breaking-rejoining enzymes"/>
    <property type="match status" value="1"/>
</dbReference>
<evidence type="ECO:0000256" key="3">
    <source>
        <dbReference type="ARBA" id="ARBA00023125"/>
    </source>
</evidence>
<dbReference type="Pfam" id="PF00589">
    <property type="entry name" value="Phage_integrase"/>
    <property type="match status" value="1"/>
</dbReference>
<organism evidence="6 7">
    <name type="scientific">Allomesorhizobium camelthorni</name>
    <dbReference type="NCBI Taxonomy" id="475069"/>
    <lineage>
        <taxon>Bacteria</taxon>
        <taxon>Pseudomonadati</taxon>
        <taxon>Pseudomonadota</taxon>
        <taxon>Alphaproteobacteria</taxon>
        <taxon>Hyphomicrobiales</taxon>
        <taxon>Phyllobacteriaceae</taxon>
        <taxon>Allomesorhizobium</taxon>
    </lineage>
</organism>
<dbReference type="Gene3D" id="1.10.443.10">
    <property type="entry name" value="Intergrase catalytic core"/>
    <property type="match status" value="1"/>
</dbReference>
<keyword evidence="2" id="KW-0229">DNA integration</keyword>
<feature type="non-terminal residue" evidence="6">
    <location>
        <position position="1"/>
    </location>
</feature>
<sequence>AMMSLPPTTGLRRWTYHCCIGLLAVAGLRLGEAIRLRRGDVDLEEGVLTIHHSKFGKSRIVPVHATTVTVLGEYAERRDASSERRGSEFFLVGEHGGRLHKQNIQLVFIKSLRQIGLRGPAGSGGPRIHGLRHTYAVRALLHWYRAGEDVERLLPVLSTYLGHTHTRDTYWYLTACPELMSHAVMRLESRWEVAQ</sequence>
<reference evidence="6 7" key="1">
    <citation type="submission" date="2020-02" db="EMBL/GenBank/DDBJ databases">
        <title>Genome sequence of strain CCNWXJ40-4.</title>
        <authorList>
            <person name="Gao J."/>
            <person name="Sun J."/>
        </authorList>
    </citation>
    <scope>NUCLEOTIDE SEQUENCE [LARGE SCALE GENOMIC DNA]</scope>
    <source>
        <strain evidence="6 7">CCNWXJ 40-4</strain>
    </source>
</reference>
<keyword evidence="7" id="KW-1185">Reference proteome</keyword>
<dbReference type="InterPro" id="IPR013762">
    <property type="entry name" value="Integrase-like_cat_sf"/>
</dbReference>
<evidence type="ECO:0000256" key="2">
    <source>
        <dbReference type="ARBA" id="ARBA00022908"/>
    </source>
</evidence>
<proteinExistence type="inferred from homology"/>
<accession>A0A6G4WMW4</accession>
<dbReference type="RefSeq" id="WP_165033762.1">
    <property type="nucleotide sequence ID" value="NZ_JAAKZF010000098.1"/>
</dbReference>
<keyword evidence="4" id="KW-0233">DNA recombination</keyword>
<dbReference type="PANTHER" id="PTHR30349:SF41">
    <property type="entry name" value="INTEGRASE_RECOMBINASE PROTEIN MJ0367-RELATED"/>
    <property type="match status" value="1"/>
</dbReference>
<dbReference type="Proteomes" id="UP001642900">
    <property type="component" value="Unassembled WGS sequence"/>
</dbReference>
<dbReference type="InterPro" id="IPR011010">
    <property type="entry name" value="DNA_brk_join_enz"/>
</dbReference>
<dbReference type="GO" id="GO:0015074">
    <property type="term" value="P:DNA integration"/>
    <property type="evidence" value="ECO:0007669"/>
    <property type="project" value="UniProtKB-KW"/>
</dbReference>
<name>A0A6G4WMW4_9HYPH</name>
<evidence type="ECO:0000256" key="4">
    <source>
        <dbReference type="ARBA" id="ARBA00023172"/>
    </source>
</evidence>
<dbReference type="InterPro" id="IPR002104">
    <property type="entry name" value="Integrase_catalytic"/>
</dbReference>
<dbReference type="AlphaFoldDB" id="A0A6G4WMW4"/>
<feature type="domain" description="Tyr recombinase" evidence="5">
    <location>
        <begin position="1"/>
        <end position="185"/>
    </location>
</feature>